<evidence type="ECO:0000256" key="2">
    <source>
        <dbReference type="SAM" id="MobiDB-lite"/>
    </source>
</evidence>
<organism evidence="3 4">
    <name type="scientific">Pirellulimonas nuda</name>
    <dbReference type="NCBI Taxonomy" id="2528009"/>
    <lineage>
        <taxon>Bacteria</taxon>
        <taxon>Pseudomonadati</taxon>
        <taxon>Planctomycetota</taxon>
        <taxon>Planctomycetia</taxon>
        <taxon>Pirellulales</taxon>
        <taxon>Lacipirellulaceae</taxon>
        <taxon>Pirellulimonas</taxon>
    </lineage>
</organism>
<dbReference type="KEGG" id="pnd:Pla175_40280"/>
<proteinExistence type="predicted"/>
<dbReference type="Proteomes" id="UP000317429">
    <property type="component" value="Chromosome"/>
</dbReference>
<keyword evidence="1" id="KW-0175">Coiled coil</keyword>
<feature type="coiled-coil region" evidence="1">
    <location>
        <begin position="327"/>
        <end position="426"/>
    </location>
</feature>
<feature type="region of interest" description="Disordered" evidence="2">
    <location>
        <begin position="92"/>
        <end position="113"/>
    </location>
</feature>
<evidence type="ECO:0000313" key="3">
    <source>
        <dbReference type="EMBL" id="QDU90619.1"/>
    </source>
</evidence>
<feature type="region of interest" description="Disordered" evidence="2">
    <location>
        <begin position="570"/>
        <end position="598"/>
    </location>
</feature>
<dbReference type="OrthoDB" id="292214at2"/>
<dbReference type="EMBL" id="CP036291">
    <property type="protein sequence ID" value="QDU90619.1"/>
    <property type="molecule type" value="Genomic_DNA"/>
</dbReference>
<gene>
    <name evidence="3" type="ORF">Pla175_40280</name>
</gene>
<keyword evidence="4" id="KW-1185">Reference proteome</keyword>
<name>A0A518DGM1_9BACT</name>
<evidence type="ECO:0000256" key="1">
    <source>
        <dbReference type="SAM" id="Coils"/>
    </source>
</evidence>
<reference evidence="3 4" key="1">
    <citation type="submission" date="2019-02" db="EMBL/GenBank/DDBJ databases">
        <title>Deep-cultivation of Planctomycetes and their phenomic and genomic characterization uncovers novel biology.</title>
        <authorList>
            <person name="Wiegand S."/>
            <person name="Jogler M."/>
            <person name="Boedeker C."/>
            <person name="Pinto D."/>
            <person name="Vollmers J."/>
            <person name="Rivas-Marin E."/>
            <person name="Kohn T."/>
            <person name="Peeters S.H."/>
            <person name="Heuer A."/>
            <person name="Rast P."/>
            <person name="Oberbeckmann S."/>
            <person name="Bunk B."/>
            <person name="Jeske O."/>
            <person name="Meyerdierks A."/>
            <person name="Storesund J.E."/>
            <person name="Kallscheuer N."/>
            <person name="Luecker S."/>
            <person name="Lage O.M."/>
            <person name="Pohl T."/>
            <person name="Merkel B.J."/>
            <person name="Hornburger P."/>
            <person name="Mueller R.-W."/>
            <person name="Bruemmer F."/>
            <person name="Labrenz M."/>
            <person name="Spormann A.M."/>
            <person name="Op den Camp H."/>
            <person name="Overmann J."/>
            <person name="Amann R."/>
            <person name="Jetten M.S.M."/>
            <person name="Mascher T."/>
            <person name="Medema M.H."/>
            <person name="Devos D.P."/>
            <person name="Kaster A.-K."/>
            <person name="Ovreas L."/>
            <person name="Rohde M."/>
            <person name="Galperin M.Y."/>
            <person name="Jogler C."/>
        </authorList>
    </citation>
    <scope>NUCLEOTIDE SEQUENCE [LARGE SCALE GENOMIC DNA]</scope>
    <source>
        <strain evidence="3 4">Pla175</strain>
    </source>
</reference>
<feature type="region of interest" description="Disordered" evidence="2">
    <location>
        <begin position="433"/>
        <end position="462"/>
    </location>
</feature>
<feature type="compositionally biased region" description="Basic and acidic residues" evidence="2">
    <location>
        <begin position="131"/>
        <end position="141"/>
    </location>
</feature>
<evidence type="ECO:0000313" key="4">
    <source>
        <dbReference type="Proteomes" id="UP000317429"/>
    </source>
</evidence>
<protein>
    <submittedName>
        <fullName evidence="3">Uncharacterized protein</fullName>
    </submittedName>
</protein>
<dbReference type="RefSeq" id="WP_145289485.1">
    <property type="nucleotide sequence ID" value="NZ_CP036291.1"/>
</dbReference>
<feature type="coiled-coil region" evidence="1">
    <location>
        <begin position="476"/>
        <end position="568"/>
    </location>
</feature>
<accession>A0A518DGM1</accession>
<sequence>MDSQPHSDPQADALAAASGGRLRDLRGRFASRAAERDASFQTLEDRLGAELQAIADQVSAELESERLLQSSSIEERSAELIQELDGRAQELDRAHESIESERAELAQERASLDRQTLEGLEEIEARNQELAEREQKLDETTQRLQQQSEALAQREADQAAEAAQLETSYADLERLEAEIETKLAELDARSNELADRAAQIESGESGANREVDERVARLTKELAAAQAELESFSLRLEDRDDQTSAAITVLESERDATLDEMQRLEEEAAAERASADEAIERLRADLKREAEARSKERQASAEQCEQLNASLLAAVEQRELAPSADELAALEKKFELAQQDAAGLRARLAELEAEGADPGLGESLLIELEQTRDDRDAALARIAELENAAAASGGGAADDDELRRRFEMAVDDIRQLKSEKAELEAKLLQAPVAENGSDWESQKRRMLASLEGDSSPERREERATIEGTVRITDEVVAGKDREIAQLRQALEESSARCDEACDAAAAPAPVINDAAVDAELARVEELRGQWEAKLREAELELSVERARIAREQSELAEWRIELEGMADNVRHAQQPAASGGKSQSNWMRKMGLGGGEGK</sequence>
<feature type="region of interest" description="Disordered" evidence="2">
    <location>
        <begin position="131"/>
        <end position="159"/>
    </location>
</feature>
<dbReference type="AlphaFoldDB" id="A0A518DGM1"/>